<accession>A0A127PBX2</accession>
<feature type="transmembrane region" description="Helical" evidence="6">
    <location>
        <begin position="180"/>
        <end position="197"/>
    </location>
</feature>
<keyword evidence="2" id="KW-1003">Cell membrane</keyword>
<comment type="subcellular location">
    <subcellularLocation>
        <location evidence="1">Cell membrane</location>
        <topology evidence="1">Multi-pass membrane protein</topology>
    </subcellularLocation>
</comment>
<dbReference type="OrthoDB" id="5638726at2"/>
<keyword evidence="4 6" id="KW-1133">Transmembrane helix</keyword>
<evidence type="ECO:0000256" key="5">
    <source>
        <dbReference type="ARBA" id="ARBA00023136"/>
    </source>
</evidence>
<feature type="transmembrane region" description="Helical" evidence="6">
    <location>
        <begin position="145"/>
        <end position="168"/>
    </location>
</feature>
<dbReference type="PANTHER" id="PTHR30086">
    <property type="entry name" value="ARGININE EXPORTER PROTEIN ARGO"/>
    <property type="match status" value="1"/>
</dbReference>
<dbReference type="GO" id="GO:0005886">
    <property type="term" value="C:plasma membrane"/>
    <property type="evidence" value="ECO:0007669"/>
    <property type="project" value="UniProtKB-SubCell"/>
</dbReference>
<dbReference type="AlphaFoldDB" id="A0A127PBX2"/>
<dbReference type="EMBL" id="CP013232">
    <property type="protein sequence ID" value="AMO94941.1"/>
    <property type="molecule type" value="Genomic_DNA"/>
</dbReference>
<evidence type="ECO:0000313" key="7">
    <source>
        <dbReference type="EMBL" id="AMO94941.1"/>
    </source>
</evidence>
<gene>
    <name evidence="7" type="ORF">CFter6_2254</name>
</gene>
<dbReference type="RefSeq" id="WP_061539868.1">
    <property type="nucleotide sequence ID" value="NZ_CP013232.1"/>
</dbReference>
<proteinExistence type="predicted"/>
<evidence type="ECO:0000256" key="2">
    <source>
        <dbReference type="ARBA" id="ARBA00022475"/>
    </source>
</evidence>
<keyword evidence="5 6" id="KW-0472">Membrane</keyword>
<sequence>MNAAISGFSLGLSLILAIGAQNAFVLKQGLKREHVFLVCLTCAASDAILILLGVMGLGVIIEQAPWLMPVMRYGGAAFLLVYGARSFITAWRSSDVLLQAEHVKGALLPTLLTCAALTWLNPHVYLDTVLLIGSISTQFPGQEGWFATGAMLSSFVFFFSLGYAAAWLRPIFAKPVSWRVLEVVVGITMWAIAYKLLSE</sequence>
<evidence type="ECO:0000256" key="3">
    <source>
        <dbReference type="ARBA" id="ARBA00022692"/>
    </source>
</evidence>
<dbReference type="PATRIC" id="fig|158899.10.peg.2251"/>
<evidence type="ECO:0000313" key="8">
    <source>
        <dbReference type="Proteomes" id="UP000072421"/>
    </source>
</evidence>
<dbReference type="Proteomes" id="UP000072421">
    <property type="component" value="Chromosome"/>
</dbReference>
<dbReference type="GO" id="GO:0015171">
    <property type="term" value="F:amino acid transmembrane transporter activity"/>
    <property type="evidence" value="ECO:0007669"/>
    <property type="project" value="TreeGrafter"/>
</dbReference>
<protein>
    <submittedName>
        <fullName evidence="7">LysE type translocator family protein</fullName>
    </submittedName>
</protein>
<feature type="transmembrane region" description="Helical" evidence="6">
    <location>
        <begin position="35"/>
        <end position="61"/>
    </location>
</feature>
<organism evidence="7">
    <name type="scientific">Collimonas fungivorans</name>
    <dbReference type="NCBI Taxonomy" id="158899"/>
    <lineage>
        <taxon>Bacteria</taxon>
        <taxon>Pseudomonadati</taxon>
        <taxon>Pseudomonadota</taxon>
        <taxon>Betaproteobacteria</taxon>
        <taxon>Burkholderiales</taxon>
        <taxon>Oxalobacteraceae</taxon>
        <taxon>Collimonas</taxon>
    </lineage>
</organism>
<name>A0A127PBX2_9BURK</name>
<dbReference type="Pfam" id="PF01810">
    <property type="entry name" value="LysE"/>
    <property type="match status" value="1"/>
</dbReference>
<dbReference type="InterPro" id="IPR001123">
    <property type="entry name" value="LeuE-type"/>
</dbReference>
<dbReference type="PANTHER" id="PTHR30086:SF20">
    <property type="entry name" value="ARGININE EXPORTER PROTEIN ARGO-RELATED"/>
    <property type="match status" value="1"/>
</dbReference>
<evidence type="ECO:0000256" key="6">
    <source>
        <dbReference type="SAM" id="Phobius"/>
    </source>
</evidence>
<feature type="transmembrane region" description="Helical" evidence="6">
    <location>
        <begin position="73"/>
        <end position="91"/>
    </location>
</feature>
<evidence type="ECO:0000256" key="4">
    <source>
        <dbReference type="ARBA" id="ARBA00022989"/>
    </source>
</evidence>
<reference evidence="7 8" key="1">
    <citation type="submission" date="2015-11" db="EMBL/GenBank/DDBJ databases">
        <title>Exploring the genomic traits of fungus-feeding bacterial genus Collimonas.</title>
        <authorList>
            <person name="Song C."/>
            <person name="Schmidt R."/>
            <person name="de Jager V."/>
            <person name="Krzyzanowska D."/>
            <person name="Jongedijk E."/>
            <person name="Cankar K."/>
            <person name="Beekwilder J."/>
            <person name="van Veen A."/>
            <person name="de Boer W."/>
            <person name="van Veen J.A."/>
            <person name="Garbeva P."/>
        </authorList>
    </citation>
    <scope>NUCLEOTIDE SEQUENCE [LARGE SCALE GENOMIC DNA]</scope>
    <source>
        <strain evidence="7 8">Ter6</strain>
    </source>
</reference>
<keyword evidence="3 6" id="KW-0812">Transmembrane</keyword>
<evidence type="ECO:0000256" key="1">
    <source>
        <dbReference type="ARBA" id="ARBA00004651"/>
    </source>
</evidence>